<evidence type="ECO:0000256" key="1">
    <source>
        <dbReference type="ARBA" id="ARBA00023125"/>
    </source>
</evidence>
<dbReference type="Gene3D" id="1.10.357.10">
    <property type="entry name" value="Tetracycline Repressor, domain 2"/>
    <property type="match status" value="1"/>
</dbReference>
<evidence type="ECO:0000256" key="2">
    <source>
        <dbReference type="PROSITE-ProRule" id="PRU00335"/>
    </source>
</evidence>
<dbReference type="PRINTS" id="PR00455">
    <property type="entry name" value="HTHTETR"/>
</dbReference>
<evidence type="ECO:0000313" key="4">
    <source>
        <dbReference type="EMBL" id="MEC0241318.1"/>
    </source>
</evidence>
<evidence type="ECO:0000313" key="5">
    <source>
        <dbReference type="Proteomes" id="UP001344632"/>
    </source>
</evidence>
<dbReference type="InterPro" id="IPR001647">
    <property type="entry name" value="HTH_TetR"/>
</dbReference>
<comment type="caution">
    <text evidence="4">The sequence shown here is derived from an EMBL/GenBank/DDBJ whole genome shotgun (WGS) entry which is preliminary data.</text>
</comment>
<name>A0ABU6GPG6_9BACL</name>
<reference evidence="4 5" key="1">
    <citation type="submission" date="2023-03" db="EMBL/GenBank/DDBJ databases">
        <title>Bacillus Genome Sequencing.</title>
        <authorList>
            <person name="Dunlap C."/>
        </authorList>
    </citation>
    <scope>NUCLEOTIDE SEQUENCE [LARGE SCALE GENOMIC DNA]</scope>
    <source>
        <strain evidence="4 5">BD-525</strain>
    </source>
</reference>
<dbReference type="InterPro" id="IPR009057">
    <property type="entry name" value="Homeodomain-like_sf"/>
</dbReference>
<dbReference type="Proteomes" id="UP001344632">
    <property type="component" value="Unassembled WGS sequence"/>
</dbReference>
<sequence>MSPLNDHQLEQIHEERKRQIKKAALKVFALHGIAGTKISSIAAAAGISQGLSYRYFSSKEELYTELVQEALDEAESAMEHIHEFPGTPAEQIRAFTCLMLDPDNRLSFLLIRQVQISEDAPEAAKRLIGQHPPEKTIERLVPIFIKGQEEGEFYEGEPAQLLLCYCSVITGLMLQESPYGEDFWTRQADVLMRMIKKT</sequence>
<dbReference type="InterPro" id="IPR050624">
    <property type="entry name" value="HTH-type_Tx_Regulator"/>
</dbReference>
<keyword evidence="1 2" id="KW-0238">DNA-binding</keyword>
<evidence type="ECO:0000259" key="3">
    <source>
        <dbReference type="PROSITE" id="PS50977"/>
    </source>
</evidence>
<dbReference type="RefSeq" id="WP_326089049.1">
    <property type="nucleotide sequence ID" value="NZ_JARLKZ010000009.1"/>
</dbReference>
<dbReference type="SUPFAM" id="SSF48498">
    <property type="entry name" value="Tetracyclin repressor-like, C-terminal domain"/>
    <property type="match status" value="1"/>
</dbReference>
<dbReference type="PANTHER" id="PTHR43479">
    <property type="entry name" value="ACREF/ENVCD OPERON REPRESSOR-RELATED"/>
    <property type="match status" value="1"/>
</dbReference>
<keyword evidence="5" id="KW-1185">Reference proteome</keyword>
<protein>
    <submittedName>
        <fullName evidence="4">TetR/AcrR family transcriptional regulator</fullName>
    </submittedName>
</protein>
<accession>A0ABU6GPG6</accession>
<feature type="DNA-binding region" description="H-T-H motif" evidence="2">
    <location>
        <begin position="37"/>
        <end position="56"/>
    </location>
</feature>
<dbReference type="EMBL" id="JARLKZ010000009">
    <property type="protein sequence ID" value="MEC0241318.1"/>
    <property type="molecule type" value="Genomic_DNA"/>
</dbReference>
<proteinExistence type="predicted"/>
<dbReference type="PANTHER" id="PTHR43479:SF11">
    <property type="entry name" value="ACREF_ENVCD OPERON REPRESSOR-RELATED"/>
    <property type="match status" value="1"/>
</dbReference>
<dbReference type="InterPro" id="IPR036271">
    <property type="entry name" value="Tet_transcr_reg_TetR-rel_C_sf"/>
</dbReference>
<dbReference type="Pfam" id="PF00440">
    <property type="entry name" value="TetR_N"/>
    <property type="match status" value="1"/>
</dbReference>
<organism evidence="4 5">
    <name type="scientific">Paenibacillus dokdonensis</name>
    <dbReference type="NCBI Taxonomy" id="2567944"/>
    <lineage>
        <taxon>Bacteria</taxon>
        <taxon>Bacillati</taxon>
        <taxon>Bacillota</taxon>
        <taxon>Bacilli</taxon>
        <taxon>Bacillales</taxon>
        <taxon>Paenibacillaceae</taxon>
        <taxon>Paenibacillus</taxon>
    </lineage>
</organism>
<dbReference type="PROSITE" id="PS50977">
    <property type="entry name" value="HTH_TETR_2"/>
    <property type="match status" value="1"/>
</dbReference>
<dbReference type="SUPFAM" id="SSF46689">
    <property type="entry name" value="Homeodomain-like"/>
    <property type="match status" value="1"/>
</dbReference>
<feature type="domain" description="HTH tetR-type" evidence="3">
    <location>
        <begin position="14"/>
        <end position="74"/>
    </location>
</feature>
<gene>
    <name evidence="4" type="ORF">P4H66_15860</name>
</gene>